<gene>
    <name evidence="7" type="ORF">IFR04_010579</name>
</gene>
<proteinExistence type="predicted"/>
<sequence>MAIESQSPRVSPIISLGPKSLSGSISGNNEIDMLAEAAYIVFTRQTRTYLAYLLGLIITTSTLTATIYFPLIPMLSRYFSVSIQAINLTVTVYAICQAVSPILFGSLAEASGRRPVILGLVSLYGVASLGLALNKSSYAGLVVLRALQSIGASATPAIAYGVVADVATLSERGNMLGIMLAACNGISAIGPVIGEQWHRTQGQQLVVSLLLAGFTLPETSRMVVGNGSKSAHGIGRTWASHLQELRTKSPRSEVTSTADDNERPRWRIISTFTALRIILYPDAAVVLIMIATSYSVYYTFQIAIPVIYEEIYGFKSLLIGLAFLPGLAGMTIGGIVAGKLLDINYANTARKHDIDVSSSRQQSPKTFHSK</sequence>
<feature type="transmembrane region" description="Helical" evidence="5">
    <location>
        <begin position="83"/>
        <end position="104"/>
    </location>
</feature>
<dbReference type="OrthoDB" id="440553at2759"/>
<keyword evidence="4 5" id="KW-0472">Membrane</keyword>
<organism evidence="7 8">
    <name type="scientific">Cadophora malorum</name>
    <dbReference type="NCBI Taxonomy" id="108018"/>
    <lineage>
        <taxon>Eukaryota</taxon>
        <taxon>Fungi</taxon>
        <taxon>Dikarya</taxon>
        <taxon>Ascomycota</taxon>
        <taxon>Pezizomycotina</taxon>
        <taxon>Leotiomycetes</taxon>
        <taxon>Helotiales</taxon>
        <taxon>Ploettnerulaceae</taxon>
        <taxon>Cadophora</taxon>
    </lineage>
</organism>
<dbReference type="PANTHER" id="PTHR23502:SF151">
    <property type="entry name" value="MAJOR FACILITATOR SUPERFAMILY (MFS) PROFILE DOMAIN-CONTAINING PROTEIN"/>
    <property type="match status" value="1"/>
</dbReference>
<evidence type="ECO:0000313" key="7">
    <source>
        <dbReference type="EMBL" id="KAG4416298.1"/>
    </source>
</evidence>
<feature type="transmembrane region" description="Helical" evidence="5">
    <location>
        <begin position="317"/>
        <end position="341"/>
    </location>
</feature>
<evidence type="ECO:0000313" key="8">
    <source>
        <dbReference type="Proteomes" id="UP000664132"/>
    </source>
</evidence>
<dbReference type="InterPro" id="IPR011701">
    <property type="entry name" value="MFS"/>
</dbReference>
<dbReference type="Gene3D" id="1.20.1720.10">
    <property type="entry name" value="Multidrug resistance protein D"/>
    <property type="match status" value="2"/>
</dbReference>
<dbReference type="Pfam" id="PF07690">
    <property type="entry name" value="MFS_1"/>
    <property type="match status" value="1"/>
</dbReference>
<evidence type="ECO:0000256" key="2">
    <source>
        <dbReference type="ARBA" id="ARBA00022692"/>
    </source>
</evidence>
<evidence type="ECO:0000256" key="5">
    <source>
        <dbReference type="SAM" id="Phobius"/>
    </source>
</evidence>
<feature type="transmembrane region" description="Helical" evidence="5">
    <location>
        <begin position="277"/>
        <end position="297"/>
    </location>
</feature>
<dbReference type="GO" id="GO:0005886">
    <property type="term" value="C:plasma membrane"/>
    <property type="evidence" value="ECO:0007669"/>
    <property type="project" value="TreeGrafter"/>
</dbReference>
<evidence type="ECO:0000256" key="4">
    <source>
        <dbReference type="ARBA" id="ARBA00023136"/>
    </source>
</evidence>
<name>A0A8H7TCH0_9HELO</name>
<dbReference type="PROSITE" id="PS50850">
    <property type="entry name" value="MFS"/>
    <property type="match status" value="1"/>
</dbReference>
<evidence type="ECO:0000259" key="6">
    <source>
        <dbReference type="PROSITE" id="PS50850"/>
    </source>
</evidence>
<dbReference type="SUPFAM" id="SSF103473">
    <property type="entry name" value="MFS general substrate transporter"/>
    <property type="match status" value="1"/>
</dbReference>
<protein>
    <recommendedName>
        <fullName evidence="6">Major facilitator superfamily (MFS) profile domain-containing protein</fullName>
    </recommendedName>
</protein>
<comment type="subcellular location">
    <subcellularLocation>
        <location evidence="1">Membrane</location>
        <topology evidence="1">Multi-pass membrane protein</topology>
    </subcellularLocation>
</comment>
<dbReference type="GO" id="GO:0022857">
    <property type="term" value="F:transmembrane transporter activity"/>
    <property type="evidence" value="ECO:0007669"/>
    <property type="project" value="InterPro"/>
</dbReference>
<evidence type="ECO:0000256" key="3">
    <source>
        <dbReference type="ARBA" id="ARBA00022989"/>
    </source>
</evidence>
<comment type="caution">
    <text evidence="7">The sequence shown here is derived from an EMBL/GenBank/DDBJ whole genome shotgun (WGS) entry which is preliminary data.</text>
</comment>
<evidence type="ECO:0000256" key="1">
    <source>
        <dbReference type="ARBA" id="ARBA00004141"/>
    </source>
</evidence>
<dbReference type="EMBL" id="JAFJYH010000191">
    <property type="protein sequence ID" value="KAG4416298.1"/>
    <property type="molecule type" value="Genomic_DNA"/>
</dbReference>
<feature type="domain" description="Major facilitator superfamily (MFS) profile" evidence="6">
    <location>
        <begin position="48"/>
        <end position="370"/>
    </location>
</feature>
<feature type="transmembrane region" description="Helical" evidence="5">
    <location>
        <begin position="139"/>
        <end position="163"/>
    </location>
</feature>
<keyword evidence="8" id="KW-1185">Reference proteome</keyword>
<dbReference type="InterPro" id="IPR036259">
    <property type="entry name" value="MFS_trans_sf"/>
</dbReference>
<dbReference type="Proteomes" id="UP000664132">
    <property type="component" value="Unassembled WGS sequence"/>
</dbReference>
<accession>A0A8H7TCH0</accession>
<dbReference type="AlphaFoldDB" id="A0A8H7TCH0"/>
<keyword evidence="3 5" id="KW-1133">Transmembrane helix</keyword>
<dbReference type="PANTHER" id="PTHR23502">
    <property type="entry name" value="MAJOR FACILITATOR SUPERFAMILY"/>
    <property type="match status" value="1"/>
</dbReference>
<keyword evidence="2 5" id="KW-0812">Transmembrane</keyword>
<feature type="transmembrane region" description="Helical" evidence="5">
    <location>
        <begin position="116"/>
        <end position="133"/>
    </location>
</feature>
<feature type="transmembrane region" description="Helical" evidence="5">
    <location>
        <begin position="49"/>
        <end position="71"/>
    </location>
</feature>
<reference evidence="7" key="1">
    <citation type="submission" date="2021-02" db="EMBL/GenBank/DDBJ databases">
        <title>Genome sequence Cadophora malorum strain M34.</title>
        <authorList>
            <person name="Stefanovic E."/>
            <person name="Vu D."/>
            <person name="Scully C."/>
            <person name="Dijksterhuis J."/>
            <person name="Roader J."/>
            <person name="Houbraken J."/>
        </authorList>
    </citation>
    <scope>NUCLEOTIDE SEQUENCE</scope>
    <source>
        <strain evidence="7">M34</strain>
    </source>
</reference>
<dbReference type="InterPro" id="IPR020846">
    <property type="entry name" value="MFS_dom"/>
</dbReference>